<reference evidence="5 6" key="1">
    <citation type="submission" date="2019-11" db="EMBL/GenBank/DDBJ databases">
        <title>P. haliotis isolates from Z. marina roots.</title>
        <authorList>
            <person name="Cohen M."/>
            <person name="Jospin G."/>
            <person name="Eisen J.A."/>
            <person name="Coil D.A."/>
        </authorList>
    </citation>
    <scope>NUCLEOTIDE SEQUENCE [LARGE SCALE GENOMIC DNA]</scope>
    <source>
        <strain evidence="5 6">UCD-MCMsp1aY</strain>
    </source>
</reference>
<dbReference type="PROSITE" id="PS51257">
    <property type="entry name" value="PROKAR_LIPOPROTEIN"/>
    <property type="match status" value="1"/>
</dbReference>
<dbReference type="GO" id="GO:0016020">
    <property type="term" value="C:membrane"/>
    <property type="evidence" value="ECO:0007669"/>
    <property type="project" value="InterPro"/>
</dbReference>
<dbReference type="PRINTS" id="PR01805">
    <property type="entry name" value="VACJLIPOPROT"/>
</dbReference>
<evidence type="ECO:0000256" key="4">
    <source>
        <dbReference type="SAM" id="SignalP"/>
    </source>
</evidence>
<proteinExistence type="inferred from homology"/>
<dbReference type="RefSeq" id="WP_155693949.1">
    <property type="nucleotide sequence ID" value="NZ_WOCD01000001.1"/>
</dbReference>
<name>A0A6N8FA44_9GAMM</name>
<keyword evidence="6" id="KW-1185">Reference proteome</keyword>
<evidence type="ECO:0000313" key="5">
    <source>
        <dbReference type="EMBL" id="MUH71321.1"/>
    </source>
</evidence>
<dbReference type="Pfam" id="PF04333">
    <property type="entry name" value="MlaA"/>
    <property type="match status" value="1"/>
</dbReference>
<sequence length="292" mass="32401">MNAFLKASLITAILVLTAACAQQPDTTSVAATTNTSQQQQDADSTVNESPKIASVPVDEQVEDAPLTAQIPVYVDERDPFEDFNRSMWDFNWEVLDEYLLRPLAVGYTSLPQGAQTSVRSFVTNLEEPGYALNSLLQGKFKKTGVATGRFLINSTIGLLGLFDVANHMGLVRHKEDFGQTLAVTANVGNGPFLMLPGYGPTTVRDGVGDFVDGQIFPLYLIDWPWNLVKTGIKAVYSRADLLQQEQLINDSTDPYIFVKEAYYQNQNYQIYDGNPPIKEEFELDEALLDEID</sequence>
<feature type="region of interest" description="Disordered" evidence="3">
    <location>
        <begin position="31"/>
        <end position="50"/>
    </location>
</feature>
<dbReference type="OrthoDB" id="9785326at2"/>
<evidence type="ECO:0000313" key="6">
    <source>
        <dbReference type="Proteomes" id="UP000439994"/>
    </source>
</evidence>
<gene>
    <name evidence="5" type="ORF">GNP35_01715</name>
</gene>
<feature type="compositionally biased region" description="Polar residues" evidence="3">
    <location>
        <begin position="31"/>
        <end position="48"/>
    </location>
</feature>
<keyword evidence="5" id="KW-0449">Lipoprotein</keyword>
<organism evidence="5 6">
    <name type="scientific">Psychrosphaera haliotis</name>
    <dbReference type="NCBI Taxonomy" id="555083"/>
    <lineage>
        <taxon>Bacteria</taxon>
        <taxon>Pseudomonadati</taxon>
        <taxon>Pseudomonadota</taxon>
        <taxon>Gammaproteobacteria</taxon>
        <taxon>Alteromonadales</taxon>
        <taxon>Pseudoalteromonadaceae</taxon>
        <taxon>Psychrosphaera</taxon>
    </lineage>
</organism>
<comment type="similarity">
    <text evidence="1">Belongs to the MlaA family.</text>
</comment>
<dbReference type="AlphaFoldDB" id="A0A6N8FA44"/>
<protein>
    <submittedName>
        <fullName evidence="5">VacJ family lipoprotein</fullName>
    </submittedName>
</protein>
<dbReference type="EMBL" id="WOCD01000001">
    <property type="protein sequence ID" value="MUH71321.1"/>
    <property type="molecule type" value="Genomic_DNA"/>
</dbReference>
<dbReference type="PANTHER" id="PTHR30035:SF3">
    <property type="entry name" value="INTERMEMBRANE PHOSPHOLIPID TRANSPORT SYSTEM LIPOPROTEIN MLAA"/>
    <property type="match status" value="1"/>
</dbReference>
<dbReference type="GO" id="GO:0120010">
    <property type="term" value="P:intermembrane phospholipid transfer"/>
    <property type="evidence" value="ECO:0007669"/>
    <property type="project" value="TreeGrafter"/>
</dbReference>
<evidence type="ECO:0000256" key="1">
    <source>
        <dbReference type="ARBA" id="ARBA00010634"/>
    </source>
</evidence>
<dbReference type="PANTHER" id="PTHR30035">
    <property type="entry name" value="LIPOPROTEIN VACJ-RELATED"/>
    <property type="match status" value="1"/>
</dbReference>
<evidence type="ECO:0000256" key="2">
    <source>
        <dbReference type="ARBA" id="ARBA00022729"/>
    </source>
</evidence>
<accession>A0A6N8FA44</accession>
<evidence type="ECO:0000256" key="3">
    <source>
        <dbReference type="SAM" id="MobiDB-lite"/>
    </source>
</evidence>
<feature type="signal peptide" evidence="4">
    <location>
        <begin position="1"/>
        <end position="21"/>
    </location>
</feature>
<keyword evidence="2 4" id="KW-0732">Signal</keyword>
<dbReference type="InterPro" id="IPR007428">
    <property type="entry name" value="MlaA"/>
</dbReference>
<comment type="caution">
    <text evidence="5">The sequence shown here is derived from an EMBL/GenBank/DDBJ whole genome shotgun (WGS) entry which is preliminary data.</text>
</comment>
<dbReference type="Proteomes" id="UP000439994">
    <property type="component" value="Unassembled WGS sequence"/>
</dbReference>
<feature type="chain" id="PRO_5027032959" evidence="4">
    <location>
        <begin position="22"/>
        <end position="292"/>
    </location>
</feature>